<dbReference type="InterPro" id="IPR036390">
    <property type="entry name" value="WH_DNA-bd_sf"/>
</dbReference>
<dbReference type="PANTHER" id="PTHR11849:SF190">
    <property type="entry name" value="ETS-DOMAIN PROTEIN"/>
    <property type="match status" value="1"/>
</dbReference>
<evidence type="ECO:0000313" key="6">
    <source>
        <dbReference type="EMBL" id="CAL4070948.1"/>
    </source>
</evidence>
<gene>
    <name evidence="6" type="ORF">MNOR_LOCUS8390</name>
</gene>
<dbReference type="GO" id="GO:0043565">
    <property type="term" value="F:sequence-specific DNA binding"/>
    <property type="evidence" value="ECO:0007669"/>
    <property type="project" value="InterPro"/>
</dbReference>
<evidence type="ECO:0000313" key="7">
    <source>
        <dbReference type="Proteomes" id="UP001497623"/>
    </source>
</evidence>
<dbReference type="Proteomes" id="UP001497623">
    <property type="component" value="Unassembled WGS sequence"/>
</dbReference>
<comment type="subcellular location">
    <subcellularLocation>
        <location evidence="3">Nucleus</location>
    </subcellularLocation>
</comment>
<proteinExistence type="inferred from homology"/>
<evidence type="ECO:0000256" key="1">
    <source>
        <dbReference type="ARBA" id="ARBA00005562"/>
    </source>
</evidence>
<dbReference type="GO" id="GO:0000981">
    <property type="term" value="F:DNA-binding transcription factor activity, RNA polymerase II-specific"/>
    <property type="evidence" value="ECO:0007669"/>
    <property type="project" value="TreeGrafter"/>
</dbReference>
<evidence type="ECO:0000259" key="5">
    <source>
        <dbReference type="PROSITE" id="PS50061"/>
    </source>
</evidence>
<dbReference type="Gene3D" id="1.10.150.50">
    <property type="entry name" value="Transcription Factor, Ets-1"/>
    <property type="match status" value="1"/>
</dbReference>
<feature type="compositionally biased region" description="Acidic residues" evidence="4">
    <location>
        <begin position="827"/>
        <end position="843"/>
    </location>
</feature>
<dbReference type="FunFam" id="1.10.10.10:FF:001336">
    <property type="entry name" value="Epithelium specific ets factor 3, ese3, putative"/>
    <property type="match status" value="1"/>
</dbReference>
<dbReference type="PANTHER" id="PTHR11849">
    <property type="entry name" value="ETS"/>
    <property type="match status" value="1"/>
</dbReference>
<dbReference type="Gene3D" id="1.10.10.10">
    <property type="entry name" value="Winged helix-like DNA-binding domain superfamily/Winged helix DNA-binding domain"/>
    <property type="match status" value="1"/>
</dbReference>
<dbReference type="SUPFAM" id="SSF47769">
    <property type="entry name" value="SAM/Pointed domain"/>
    <property type="match status" value="1"/>
</dbReference>
<dbReference type="SMART" id="SM00413">
    <property type="entry name" value="ETS"/>
    <property type="match status" value="1"/>
</dbReference>
<dbReference type="InterPro" id="IPR013761">
    <property type="entry name" value="SAM/pointed_sf"/>
</dbReference>
<reference evidence="6 7" key="1">
    <citation type="submission" date="2024-05" db="EMBL/GenBank/DDBJ databases">
        <authorList>
            <person name="Wallberg A."/>
        </authorList>
    </citation>
    <scope>NUCLEOTIDE SEQUENCE [LARGE SCALE GENOMIC DNA]</scope>
</reference>
<evidence type="ECO:0000256" key="2">
    <source>
        <dbReference type="ARBA" id="ARBA00023125"/>
    </source>
</evidence>
<dbReference type="InterPro" id="IPR046328">
    <property type="entry name" value="ETS_fam"/>
</dbReference>
<feature type="non-terminal residue" evidence="6">
    <location>
        <position position="972"/>
    </location>
</feature>
<dbReference type="PRINTS" id="PR00454">
    <property type="entry name" value="ETSDOMAIN"/>
</dbReference>
<feature type="domain" description="ETS" evidence="5">
    <location>
        <begin position="875"/>
        <end position="957"/>
    </location>
</feature>
<dbReference type="AlphaFoldDB" id="A0AAV2Q4D2"/>
<feature type="region of interest" description="Disordered" evidence="4">
    <location>
        <begin position="585"/>
        <end position="621"/>
    </location>
</feature>
<comment type="similarity">
    <text evidence="1 3">Belongs to the ETS family.</text>
</comment>
<comment type="caution">
    <text evidence="6">The sequence shown here is derived from an EMBL/GenBank/DDBJ whole genome shotgun (WGS) entry which is preliminary data.</text>
</comment>
<protein>
    <recommendedName>
        <fullName evidence="5">ETS domain-containing protein</fullName>
    </recommendedName>
</protein>
<dbReference type="InterPro" id="IPR036388">
    <property type="entry name" value="WH-like_DNA-bd_sf"/>
</dbReference>
<feature type="compositionally biased region" description="Polar residues" evidence="4">
    <location>
        <begin position="608"/>
        <end position="621"/>
    </location>
</feature>
<dbReference type="EMBL" id="CAXKWB010003894">
    <property type="protein sequence ID" value="CAL4070948.1"/>
    <property type="molecule type" value="Genomic_DNA"/>
</dbReference>
<sequence>MQLHQILKAAVAAVNEEDSDKIEVSGGSDCKTVSENAKMQIDTKLLENLPEIGNDNQEENAANFEDTLDLSNVEFDFKVKPSVDINGEDPQNNDLSAPHVSAINNAINTFTQEDFPKLLPSAISQEPLPSDPVEMSFFTLDDENLVITSQQALEMFENNAEEVIGTVQHQNQFVADSKERTFKGPASFTENVYNPKLKYKNMSHSVNQRDNKNIDINALAQEVYQQHCNDLYKRQKQNSKSHRKSKIYMSQDLTNTNEANQNGSTSREVLTTLEPIQYTALAPASFDLSDESVIQSLTPDMLGGPTLDATVDENGQFVVKVVAPGMNMSVPNQYVSPSTQNPKYSTINNNRIIDSSQQPYMKQKNNNIGNSAKFYSGYTNMNNRPQGFLENTKIKNEGSNQDSNFNSQHSQVLMALRESIYKSKAKRKTDDPSLENLIKRPRISNSSINEQEINQKYPINPSNFEKDSVNHPLDSNLNDYMNNYNNQFGYQSLPKYKVQEPYRKHYEPQGKPRKDIKVLDPSEISAALQGRSGGQNPLVFMKPQEIQTGEGEDPLQVQLVYLVYPLENNGNDIQAATTNRNSWTALGQNNEADPTSGNPRAPHKLQEHYQSTQQNSYEDLKSSNTSDYLRIPIREWSFSEVVTFMSKNQENLNIKINFSPLSGITGRELINLHIDELERVAPGHGYQLFRILHEFMKTQDAQMQYARRNIPHMNGMSTPEEYYQQYNPAGGNYYENKTNLGQSYVINPNSEVIMDINQSGNQRTYMPSQFHSNTTSTMECIPKNYYQEFDNSGIMYNFGKQQANIGTHDAIDAFVNQNNNNMFYQEKDDDFSDPDQSDGEDDTLPAAMPLAPVKRGPGRPRKPENELKKKKKKTGRLWEFIRNLLHDPETCPSLVKWESPEEGIFRFVQAEKVAKMWGMRKLNSDMNYEKLSRAMRYYYKGGVFEAVLGRRLVYKFGPNAKGWQPSDPNFPD</sequence>
<keyword evidence="3" id="KW-0539">Nucleus</keyword>
<dbReference type="GO" id="GO:0030154">
    <property type="term" value="P:cell differentiation"/>
    <property type="evidence" value="ECO:0007669"/>
    <property type="project" value="TreeGrafter"/>
</dbReference>
<dbReference type="PROSITE" id="PS50061">
    <property type="entry name" value="ETS_DOMAIN_3"/>
    <property type="match status" value="1"/>
</dbReference>
<organism evidence="6 7">
    <name type="scientific">Meganyctiphanes norvegica</name>
    <name type="common">Northern krill</name>
    <name type="synonym">Thysanopoda norvegica</name>
    <dbReference type="NCBI Taxonomy" id="48144"/>
    <lineage>
        <taxon>Eukaryota</taxon>
        <taxon>Metazoa</taxon>
        <taxon>Ecdysozoa</taxon>
        <taxon>Arthropoda</taxon>
        <taxon>Crustacea</taxon>
        <taxon>Multicrustacea</taxon>
        <taxon>Malacostraca</taxon>
        <taxon>Eumalacostraca</taxon>
        <taxon>Eucarida</taxon>
        <taxon>Euphausiacea</taxon>
        <taxon>Euphausiidae</taxon>
        <taxon>Meganyctiphanes</taxon>
    </lineage>
</organism>
<feature type="compositionally biased region" description="Polar residues" evidence="4">
    <location>
        <begin position="585"/>
        <end position="598"/>
    </location>
</feature>
<dbReference type="SUPFAM" id="SSF46785">
    <property type="entry name" value="Winged helix' DNA-binding domain"/>
    <property type="match status" value="1"/>
</dbReference>
<accession>A0AAV2Q4D2</accession>
<keyword evidence="2 3" id="KW-0238">DNA-binding</keyword>
<feature type="region of interest" description="Disordered" evidence="4">
    <location>
        <begin position="824"/>
        <end position="873"/>
    </location>
</feature>
<keyword evidence="7" id="KW-1185">Reference proteome</keyword>
<dbReference type="InterPro" id="IPR000418">
    <property type="entry name" value="Ets_dom"/>
</dbReference>
<dbReference type="GO" id="GO:0005634">
    <property type="term" value="C:nucleus"/>
    <property type="evidence" value="ECO:0007669"/>
    <property type="project" value="UniProtKB-SubCell"/>
</dbReference>
<evidence type="ECO:0000256" key="3">
    <source>
        <dbReference type="RuleBase" id="RU004019"/>
    </source>
</evidence>
<name>A0AAV2Q4D2_MEGNR</name>
<dbReference type="Pfam" id="PF00178">
    <property type="entry name" value="Ets"/>
    <property type="match status" value="1"/>
</dbReference>
<evidence type="ECO:0000256" key="4">
    <source>
        <dbReference type="SAM" id="MobiDB-lite"/>
    </source>
</evidence>